<dbReference type="FunFam" id="3.30.300.30:FF:000007">
    <property type="entry name" value="4-coumarate--CoA ligase 2"/>
    <property type="match status" value="1"/>
</dbReference>
<keyword evidence="5" id="KW-0547">Nucleotide-binding</keyword>
<dbReference type="GO" id="GO:0016405">
    <property type="term" value="F:CoA-ligase activity"/>
    <property type="evidence" value="ECO:0007669"/>
    <property type="project" value="TreeGrafter"/>
</dbReference>
<gene>
    <name evidence="9" type="primary">4CL3</name>
</gene>
<reference evidence="9" key="1">
    <citation type="submission" date="2017-06" db="EMBL/GenBank/DDBJ databases">
        <title>Cloning and functional characterization of a 4-coumarate CoA ligase from Xiangzhu NO.3.</title>
        <authorList>
            <person name="Tang Y.H."/>
            <person name="Chen J.R."/>
            <person name="Liu F."/>
            <person name="Guo Q.Q."/>
        </authorList>
    </citation>
    <scope>NUCLEOTIDE SEQUENCE</scope>
    <source>
        <tissue evidence="9">Stem</tissue>
    </source>
</reference>
<keyword evidence="6" id="KW-0067">ATP-binding</keyword>
<evidence type="ECO:0000259" key="7">
    <source>
        <dbReference type="Pfam" id="PF00501"/>
    </source>
</evidence>
<dbReference type="SUPFAM" id="SSF56801">
    <property type="entry name" value="Acetyl-CoA synthetase-like"/>
    <property type="match status" value="1"/>
</dbReference>
<dbReference type="PANTHER" id="PTHR24096:SF425">
    <property type="entry name" value="4-COUMARATE--COA LIGASE-LIKE 7"/>
    <property type="match status" value="1"/>
</dbReference>
<accession>A0A2S1VVS7</accession>
<dbReference type="AlphaFoldDB" id="A0A2S1VVS7"/>
<dbReference type="Pfam" id="PF00501">
    <property type="entry name" value="AMP-binding"/>
    <property type="match status" value="1"/>
</dbReference>
<feature type="domain" description="AMP-binding enzyme C-terminal" evidence="8">
    <location>
        <begin position="450"/>
        <end position="525"/>
    </location>
</feature>
<dbReference type="InterPro" id="IPR045851">
    <property type="entry name" value="AMP-bd_C_sf"/>
</dbReference>
<dbReference type="CDD" id="cd05904">
    <property type="entry name" value="4CL"/>
    <property type="match status" value="1"/>
</dbReference>
<organism evidence="9">
    <name type="scientific">Boehmeria nivea</name>
    <name type="common">Chinese grass</name>
    <name type="synonym">Urtica nivea</name>
    <dbReference type="NCBI Taxonomy" id="83906"/>
    <lineage>
        <taxon>Eukaryota</taxon>
        <taxon>Viridiplantae</taxon>
        <taxon>Streptophyta</taxon>
        <taxon>Embryophyta</taxon>
        <taxon>Tracheophyta</taxon>
        <taxon>Spermatophyta</taxon>
        <taxon>Magnoliopsida</taxon>
        <taxon>eudicotyledons</taxon>
        <taxon>Gunneridae</taxon>
        <taxon>Pentapetalae</taxon>
        <taxon>rosids</taxon>
        <taxon>fabids</taxon>
        <taxon>Rosales</taxon>
        <taxon>Urticaceae</taxon>
        <taxon>Boehmeria</taxon>
    </lineage>
</organism>
<protein>
    <submittedName>
        <fullName evidence="9">4-coumarate CoA ligase</fullName>
    </submittedName>
</protein>
<dbReference type="EMBL" id="MF346382">
    <property type="protein sequence ID" value="AWJ58443.1"/>
    <property type="molecule type" value="mRNA"/>
</dbReference>
<comment type="subcellular location">
    <subcellularLocation>
        <location evidence="1">Cytoplasm</location>
    </subcellularLocation>
</comment>
<dbReference type="InterPro" id="IPR000873">
    <property type="entry name" value="AMP-dep_synth/lig_dom"/>
</dbReference>
<evidence type="ECO:0000313" key="9">
    <source>
        <dbReference type="EMBL" id="AWJ58443.1"/>
    </source>
</evidence>
<dbReference type="Gene3D" id="3.40.50.12780">
    <property type="entry name" value="N-terminal domain of ligase-like"/>
    <property type="match status" value="1"/>
</dbReference>
<dbReference type="GO" id="GO:0005737">
    <property type="term" value="C:cytoplasm"/>
    <property type="evidence" value="ECO:0007669"/>
    <property type="project" value="UniProtKB-SubCell"/>
</dbReference>
<evidence type="ECO:0000256" key="1">
    <source>
        <dbReference type="ARBA" id="ARBA00004496"/>
    </source>
</evidence>
<proteinExistence type="evidence at transcript level"/>
<keyword evidence="3" id="KW-0963">Cytoplasm</keyword>
<evidence type="ECO:0000256" key="6">
    <source>
        <dbReference type="ARBA" id="ARBA00022840"/>
    </source>
</evidence>
<dbReference type="Gene3D" id="3.30.300.30">
    <property type="match status" value="1"/>
</dbReference>
<dbReference type="FunFam" id="3.40.50.12780:FF:000003">
    <property type="entry name" value="Long-chain-fatty-acid--CoA ligase FadD"/>
    <property type="match status" value="1"/>
</dbReference>
<evidence type="ECO:0000256" key="2">
    <source>
        <dbReference type="ARBA" id="ARBA00006432"/>
    </source>
</evidence>
<dbReference type="InterPro" id="IPR042099">
    <property type="entry name" value="ANL_N_sf"/>
</dbReference>
<dbReference type="Pfam" id="PF13193">
    <property type="entry name" value="AMP-binding_C"/>
    <property type="match status" value="1"/>
</dbReference>
<evidence type="ECO:0000256" key="3">
    <source>
        <dbReference type="ARBA" id="ARBA00022490"/>
    </source>
</evidence>
<evidence type="ECO:0000256" key="4">
    <source>
        <dbReference type="ARBA" id="ARBA00022598"/>
    </source>
</evidence>
<dbReference type="InterPro" id="IPR020845">
    <property type="entry name" value="AMP-binding_CS"/>
</dbReference>
<dbReference type="PANTHER" id="PTHR24096">
    <property type="entry name" value="LONG-CHAIN-FATTY-ACID--COA LIGASE"/>
    <property type="match status" value="1"/>
</dbReference>
<evidence type="ECO:0000259" key="8">
    <source>
        <dbReference type="Pfam" id="PF13193"/>
    </source>
</evidence>
<dbReference type="GO" id="GO:0005524">
    <property type="term" value="F:ATP binding"/>
    <property type="evidence" value="ECO:0007669"/>
    <property type="project" value="UniProtKB-KW"/>
</dbReference>
<comment type="similarity">
    <text evidence="2">Belongs to the ATP-dependent AMP-binding enzyme family.</text>
</comment>
<evidence type="ECO:0000256" key="5">
    <source>
        <dbReference type="ARBA" id="ARBA00022741"/>
    </source>
</evidence>
<keyword evidence="4 9" id="KW-0436">Ligase</keyword>
<feature type="domain" description="AMP-dependent synthetase/ligase" evidence="7">
    <location>
        <begin position="34"/>
        <end position="399"/>
    </location>
</feature>
<sequence>MERSGFGRDGVFRSLRPPLVLPKDTSLSLVSFLFRHCSSYPNKPALIDADSSDTLSFSQLRTLSAKLAHSFLTIGVAKNDVVLIFAPNSIHFLACFLGAVAAGAIVTTANPLYTVAELSKQVKDSKPKLVITVPQLWDKVKGFDLPTLILGSPKPQAHKNAMSFDDFVSLSGSASEFPSVDIRQNDTAVLLYSSGTTGMSKGVVLTHRNFISASTMVTMDQEIAGEKHNVFLCVLPMFHVFGLTVISYAQLQRGNAVVSMARFDLQKILSAVERYRITHLWVVPPIVLALAKSGVVSKYDLSSLRHIGSGAAPLGKELMEECAKIIPHCVIAQGYGMTETCGVVSFEDTRGGKRNSGSAGTLVSGVEAQIMSVETSRPLPPKQLGEIWVRGPNMMQGYLNNVEATKLTIDKKGWVHTGDLGYFDEDGHLYVVDRIKELIKYKGFQVAPAELEGLLISHPEILDAVVIPFPDAEAGEVPVAYVVRSPSSSLTEDGVKKFIADQVAPFKRLRRVTFVNSVPKSASGKILRRELIEKVRSKI</sequence>
<dbReference type="InterPro" id="IPR025110">
    <property type="entry name" value="AMP-bd_C"/>
</dbReference>
<name>A0A2S1VVS7_BOENI</name>
<dbReference type="PROSITE" id="PS00455">
    <property type="entry name" value="AMP_BINDING"/>
    <property type="match status" value="1"/>
</dbReference>